<dbReference type="AlphaFoldDB" id="A0A7V8SWB4"/>
<evidence type="ECO:0000256" key="4">
    <source>
        <dbReference type="ARBA" id="ARBA00023136"/>
    </source>
</evidence>
<evidence type="ECO:0000259" key="5">
    <source>
        <dbReference type="Pfam" id="PF01103"/>
    </source>
</evidence>
<keyword evidence="4" id="KW-0472">Membrane</keyword>
<organism evidence="6 7">
    <name type="scientific">Candidatus Acidiferrum panamense</name>
    <dbReference type="NCBI Taxonomy" id="2741543"/>
    <lineage>
        <taxon>Bacteria</taxon>
        <taxon>Pseudomonadati</taxon>
        <taxon>Acidobacteriota</taxon>
        <taxon>Terriglobia</taxon>
        <taxon>Candidatus Acidiferrales</taxon>
        <taxon>Candidatus Acidiferrum</taxon>
    </lineage>
</organism>
<dbReference type="Gene3D" id="2.40.160.50">
    <property type="entry name" value="membrane protein fhac: a member of the omp85/tpsb transporter family"/>
    <property type="match status" value="1"/>
</dbReference>
<keyword evidence="7" id="KW-1185">Reference proteome</keyword>
<accession>A0A7V8SWB4</accession>
<dbReference type="PANTHER" id="PTHR12815">
    <property type="entry name" value="SORTING AND ASSEMBLY MACHINERY SAMM50 PROTEIN FAMILY MEMBER"/>
    <property type="match status" value="1"/>
</dbReference>
<evidence type="ECO:0000313" key="6">
    <source>
        <dbReference type="EMBL" id="MBA0084482.1"/>
    </source>
</evidence>
<comment type="caution">
    <text evidence="6">The sequence shown here is derived from an EMBL/GenBank/DDBJ whole genome shotgun (WGS) entry which is preliminary data.</text>
</comment>
<comment type="subcellular location">
    <subcellularLocation>
        <location evidence="1">Membrane</location>
    </subcellularLocation>
</comment>
<protein>
    <submittedName>
        <fullName evidence="6">BamA/TamA family outer membrane protein</fullName>
    </submittedName>
</protein>
<proteinExistence type="predicted"/>
<name>A0A7V8SWB4_9BACT</name>
<evidence type="ECO:0000313" key="7">
    <source>
        <dbReference type="Proteomes" id="UP000567293"/>
    </source>
</evidence>
<dbReference type="InterPro" id="IPR039910">
    <property type="entry name" value="D15-like"/>
</dbReference>
<dbReference type="Pfam" id="PF01103">
    <property type="entry name" value="Omp85"/>
    <property type="match status" value="1"/>
</dbReference>
<evidence type="ECO:0000256" key="2">
    <source>
        <dbReference type="ARBA" id="ARBA00022452"/>
    </source>
</evidence>
<dbReference type="EMBL" id="JACDQQ010000565">
    <property type="protein sequence ID" value="MBA0084482.1"/>
    <property type="molecule type" value="Genomic_DNA"/>
</dbReference>
<dbReference type="GO" id="GO:0019867">
    <property type="term" value="C:outer membrane"/>
    <property type="evidence" value="ECO:0007669"/>
    <property type="project" value="InterPro"/>
</dbReference>
<feature type="non-terminal residue" evidence="6">
    <location>
        <position position="1"/>
    </location>
</feature>
<dbReference type="PANTHER" id="PTHR12815:SF18">
    <property type="entry name" value="SORTING AND ASSEMBLY MACHINERY COMPONENT 50 HOMOLOG"/>
    <property type="match status" value="1"/>
</dbReference>
<evidence type="ECO:0000256" key="3">
    <source>
        <dbReference type="ARBA" id="ARBA00022692"/>
    </source>
</evidence>
<reference evidence="6" key="1">
    <citation type="submission" date="2020-06" db="EMBL/GenBank/DDBJ databases">
        <title>Legume-microbial interactions unlock mineral nutrients during tropical forest succession.</title>
        <authorList>
            <person name="Epihov D.Z."/>
        </authorList>
    </citation>
    <scope>NUCLEOTIDE SEQUENCE [LARGE SCALE GENOMIC DNA]</scope>
    <source>
        <strain evidence="6">Pan2503</strain>
    </source>
</reference>
<keyword evidence="3" id="KW-0812">Transmembrane</keyword>
<keyword evidence="2" id="KW-1134">Transmembrane beta strand</keyword>
<sequence length="461" mass="50764">LYDLGIFSRVDSAIQDPDGETSEKFVLYQMDEARRYSLAVGVGAEFARIGGCQTCPDTAPAGATGFSPRVTFDITRSNTWGMGHSVSLRTRASTLERQGLLSYAWPRFADSDTLNVSFTGLYEDSRDVNTFSAKREEGSAQLSQRFTKATTLFYRFTYRRVSVDQSTLKISPLLIPLLAQPVRLGLLSLNWVQDRRDDPIDPHKGIYNTLDLGLAEHTFGSQRNFLRFLARNSTYHPLGKRLWLARSTEFGQIYSFHYQAPACTPVTSGNITTCLPVTSGPTPSSEAIPLPERFFGGGGTSNRGFPDYQSGPRDPTTGFPLGGNALLFNQTELRFPLVGNNIGGVLFHDFGNTFANVASLSFRVKQHSPQGCSPGSAAQSCSEDFNYMVHAVGFGLRYRTPIGPFRVDLGYSINPPSFFGFKGSQQDLINAGVNPCAHTPTKCVEQSVSHFQFFFSIGQTF</sequence>
<dbReference type="Proteomes" id="UP000567293">
    <property type="component" value="Unassembled WGS sequence"/>
</dbReference>
<dbReference type="InterPro" id="IPR000184">
    <property type="entry name" value="Bac_surfAg_D15"/>
</dbReference>
<gene>
    <name evidence="6" type="ORF">HRJ53_05765</name>
</gene>
<evidence type="ECO:0000256" key="1">
    <source>
        <dbReference type="ARBA" id="ARBA00004370"/>
    </source>
</evidence>
<feature type="domain" description="Bacterial surface antigen (D15)" evidence="5">
    <location>
        <begin position="78"/>
        <end position="461"/>
    </location>
</feature>